<sequence>MNAAKNGSSHTSITPHLWFDKEAKEAAEFYCSIFPDSGITSATTLHDTPSGDSDLVSFTVWGHPFMAISAGPLFKFNPSISFMVNFDPSREENARQMLDEAWSKLSDGGTALMPLDKYPFSERYGWIQDKYGVTWQLMLTNPDGEPRPEIIPSLLFVGENCGKAEEAREFYLTVFRNAKAGALVRYGPRQEPEREGTVMFSDFRLENTWFTAMDSALEHKFNFNEAISLLVNCETQEEIDYYWDKLSAVPEAEQCGWLKDQYGLSWQISPALLDEMMTKGTPEQRERVTQAFLNMKKFNLAELEKAFQGE</sequence>
<name>A0ABV5C3M8_9BACL</name>
<keyword evidence="3" id="KW-1185">Reference proteome</keyword>
<dbReference type="RefSeq" id="WP_375521225.1">
    <property type="nucleotide sequence ID" value="NZ_JBHIRY010000017.1"/>
</dbReference>
<dbReference type="Gene3D" id="3.30.720.100">
    <property type="match status" value="1"/>
</dbReference>
<dbReference type="InterPro" id="IPR029068">
    <property type="entry name" value="Glyas_Bleomycin-R_OHBP_Dase"/>
</dbReference>
<dbReference type="Proteomes" id="UP001580430">
    <property type="component" value="Unassembled WGS sequence"/>
</dbReference>
<dbReference type="PANTHER" id="PTHR33990">
    <property type="entry name" value="PROTEIN YJDN-RELATED"/>
    <property type="match status" value="1"/>
</dbReference>
<gene>
    <name evidence="2" type="ORF">ACE5LO_17115</name>
</gene>
<feature type="domain" description="PhnB-like" evidence="1">
    <location>
        <begin position="12"/>
        <end position="137"/>
    </location>
</feature>
<dbReference type="CDD" id="cd06588">
    <property type="entry name" value="PhnB_like"/>
    <property type="match status" value="2"/>
</dbReference>
<dbReference type="Gene3D" id="3.10.180.10">
    <property type="entry name" value="2,3-Dihydroxybiphenyl 1,2-Dioxygenase, domain 1"/>
    <property type="match status" value="1"/>
</dbReference>
<organism evidence="2 3">
    <name type="scientific">Paenibacillus medicaginis</name>
    <dbReference type="NCBI Taxonomy" id="1470560"/>
    <lineage>
        <taxon>Bacteria</taxon>
        <taxon>Bacillati</taxon>
        <taxon>Bacillota</taxon>
        <taxon>Bacilli</taxon>
        <taxon>Bacillales</taxon>
        <taxon>Paenibacillaceae</taxon>
        <taxon>Paenibacillus</taxon>
    </lineage>
</organism>
<reference evidence="2 3" key="1">
    <citation type="submission" date="2024-09" db="EMBL/GenBank/DDBJ databases">
        <title>Paenibacillus zeirhizospherea sp. nov., isolated from surface of the maize (Zea mays) roots in a horticulture field, Hungary.</title>
        <authorList>
            <person name="Marton D."/>
            <person name="Farkas M."/>
            <person name="Bedics A."/>
            <person name="Toth E."/>
            <person name="Tancsics A."/>
            <person name="Boka K."/>
            <person name="Marati G."/>
            <person name="Kriszt B."/>
            <person name="Cserhati M."/>
        </authorList>
    </citation>
    <scope>NUCLEOTIDE SEQUENCE [LARGE SCALE GENOMIC DNA]</scope>
    <source>
        <strain evidence="2 3">JCM 18446</strain>
    </source>
</reference>
<proteinExistence type="predicted"/>
<evidence type="ECO:0000313" key="2">
    <source>
        <dbReference type="EMBL" id="MFB5762108.1"/>
    </source>
</evidence>
<dbReference type="Pfam" id="PF06983">
    <property type="entry name" value="3-dmu-9_3-mt"/>
    <property type="match status" value="2"/>
</dbReference>
<dbReference type="EMBL" id="JBHIRY010000017">
    <property type="protein sequence ID" value="MFB5762108.1"/>
    <property type="molecule type" value="Genomic_DNA"/>
</dbReference>
<dbReference type="Gene3D" id="3.30.720.110">
    <property type="match status" value="1"/>
</dbReference>
<evidence type="ECO:0000313" key="3">
    <source>
        <dbReference type="Proteomes" id="UP001580430"/>
    </source>
</evidence>
<dbReference type="SUPFAM" id="SSF54593">
    <property type="entry name" value="Glyoxalase/Bleomycin resistance protein/Dihydroxybiphenyl dioxygenase"/>
    <property type="match status" value="2"/>
</dbReference>
<dbReference type="InterPro" id="IPR028973">
    <property type="entry name" value="PhnB-like"/>
</dbReference>
<feature type="domain" description="PhnB-like" evidence="1">
    <location>
        <begin position="149"/>
        <end position="268"/>
    </location>
</feature>
<comment type="caution">
    <text evidence="2">The sequence shown here is derived from an EMBL/GenBank/DDBJ whole genome shotgun (WGS) entry which is preliminary data.</text>
</comment>
<evidence type="ECO:0000259" key="1">
    <source>
        <dbReference type="Pfam" id="PF06983"/>
    </source>
</evidence>
<protein>
    <submittedName>
        <fullName evidence="2">VOC family protein</fullName>
    </submittedName>
</protein>
<accession>A0ABV5C3M8</accession>